<feature type="region of interest" description="Disordered" evidence="1">
    <location>
        <begin position="15"/>
        <end position="44"/>
    </location>
</feature>
<evidence type="ECO:0000313" key="3">
    <source>
        <dbReference type="Proteomes" id="UP000284702"/>
    </source>
</evidence>
<dbReference type="Proteomes" id="UP000284702">
    <property type="component" value="Unassembled WGS sequence"/>
</dbReference>
<evidence type="ECO:0000256" key="1">
    <source>
        <dbReference type="SAM" id="MobiDB-lite"/>
    </source>
</evidence>
<keyword evidence="3" id="KW-1185">Reference proteome</keyword>
<dbReference type="AlphaFoldDB" id="A0A425D3D5"/>
<reference evidence="2" key="1">
    <citation type="submission" date="2018-07" db="EMBL/GenBank/DDBJ databases">
        <title>Annotation of Aphanomyces astaci genome assembly.</title>
        <authorList>
            <person name="Studholme D.J."/>
        </authorList>
    </citation>
    <scope>NUCLEOTIDE SEQUENCE [LARGE SCALE GENOMIC DNA]</scope>
    <source>
        <strain evidence="2">Pc</strain>
    </source>
</reference>
<gene>
    <name evidence="2" type="ORF">B5M09_003875</name>
</gene>
<organism evidence="2 3">
    <name type="scientific">Aphanomyces astaci</name>
    <name type="common">Crayfish plague agent</name>
    <dbReference type="NCBI Taxonomy" id="112090"/>
    <lineage>
        <taxon>Eukaryota</taxon>
        <taxon>Sar</taxon>
        <taxon>Stramenopiles</taxon>
        <taxon>Oomycota</taxon>
        <taxon>Saprolegniomycetes</taxon>
        <taxon>Saprolegniales</taxon>
        <taxon>Verrucalvaceae</taxon>
        <taxon>Aphanomyces</taxon>
    </lineage>
</organism>
<evidence type="ECO:0000313" key="2">
    <source>
        <dbReference type="EMBL" id="RQM23759.1"/>
    </source>
</evidence>
<feature type="compositionally biased region" description="Pro residues" evidence="1">
    <location>
        <begin position="24"/>
        <end position="41"/>
    </location>
</feature>
<name>A0A425D3D5_APHAT</name>
<dbReference type="VEuPathDB" id="FungiDB:H257_05386"/>
<proteinExistence type="predicted"/>
<comment type="caution">
    <text evidence="2">The sequence shown here is derived from an EMBL/GenBank/DDBJ whole genome shotgun (WGS) entry which is preliminary data.</text>
</comment>
<accession>A0A425D3D5</accession>
<dbReference type="EMBL" id="MZMZ02002880">
    <property type="protein sequence ID" value="RQM23759.1"/>
    <property type="molecule type" value="Genomic_DNA"/>
</dbReference>
<protein>
    <submittedName>
        <fullName evidence="2">Uncharacterized protein</fullName>
    </submittedName>
</protein>
<sequence length="348" mass="38281">MRSLYIPPVHYTSSLRATSAEQPPTGPSDLPPAFEPSPPSQPAASSDYLRIIERFRSRRLEDLDDRNNVLRLDLTPAIDLRTPLAAAETAAVIGCLENVEFVVVVQGLAARLNASYWTVSFLLTSLPPLLPVQCDHYRADRHGVMTFVGSVLVPLRAVHAHFLHGSPVQLPYPDGPVVVGGGPDDGLALHDMELAFHSTLLVVFDPLTAKQRSRVLDFLRRMGYLPGTRADLVDKYLHNLKNELSNTFKQCLGCTVYDVAPPFVVCVDCSRAPSRFDPRAGIRSSAGHTGSLPRSQAYKERSDVVAVCECPGRTPCSVCEGCDQCSCLCHTMFLTRYRLLRLGNNQKI</sequence>